<comment type="caution">
    <text evidence="13">The sequence shown here is derived from an EMBL/GenBank/DDBJ whole genome shotgun (WGS) entry which is preliminary data.</text>
</comment>
<keyword evidence="4" id="KW-0862">Zinc</keyword>
<dbReference type="GO" id="GO:0046872">
    <property type="term" value="F:metal ion binding"/>
    <property type="evidence" value="ECO:0007669"/>
    <property type="project" value="UniProtKB-KW"/>
</dbReference>
<dbReference type="Gene3D" id="3.10.390.10">
    <property type="entry name" value="SAND domain-like"/>
    <property type="match status" value="1"/>
</dbReference>
<evidence type="ECO:0000256" key="11">
    <source>
        <dbReference type="SAM" id="MobiDB-lite"/>
    </source>
</evidence>
<dbReference type="Pfam" id="PF01342">
    <property type="entry name" value="SAND"/>
    <property type="match status" value="1"/>
</dbReference>
<evidence type="ECO:0000313" key="14">
    <source>
        <dbReference type="Proteomes" id="UP001159641"/>
    </source>
</evidence>
<dbReference type="SMART" id="SM00258">
    <property type="entry name" value="SAND"/>
    <property type="match status" value="1"/>
</dbReference>
<name>A0AB34GNJ4_ESCRO</name>
<keyword evidence="3" id="KW-0479">Metal-binding</keyword>
<evidence type="ECO:0000256" key="1">
    <source>
        <dbReference type="ARBA" id="ARBA00004496"/>
    </source>
</evidence>
<keyword evidence="14" id="KW-1185">Reference proteome</keyword>
<keyword evidence="8" id="KW-0804">Transcription</keyword>
<feature type="region of interest" description="Disordered" evidence="11">
    <location>
        <begin position="324"/>
        <end position="352"/>
    </location>
</feature>
<evidence type="ECO:0000256" key="6">
    <source>
        <dbReference type="ARBA" id="ARBA00023054"/>
    </source>
</evidence>
<evidence type="ECO:0000256" key="8">
    <source>
        <dbReference type="ARBA" id="ARBA00023163"/>
    </source>
</evidence>
<dbReference type="EMBL" id="JAIQCJ010002152">
    <property type="protein sequence ID" value="KAJ8781014.1"/>
    <property type="molecule type" value="Genomic_DNA"/>
</dbReference>
<dbReference type="FunFam" id="3.10.390.10:FF:000003">
    <property type="entry name" value="glucocorticoid modulatory element-binding protein 1 isoform X2"/>
    <property type="match status" value="1"/>
</dbReference>
<evidence type="ECO:0000256" key="3">
    <source>
        <dbReference type="ARBA" id="ARBA00022723"/>
    </source>
</evidence>
<evidence type="ECO:0000256" key="2">
    <source>
        <dbReference type="ARBA" id="ARBA00022490"/>
    </source>
</evidence>
<dbReference type="InterPro" id="IPR059099">
    <property type="entry name" value="GMEB1/2/Spe-44_dom"/>
</dbReference>
<feature type="coiled-coil region" evidence="10">
    <location>
        <begin position="286"/>
        <end position="313"/>
    </location>
</feature>
<dbReference type="GO" id="GO:0005634">
    <property type="term" value="C:nucleus"/>
    <property type="evidence" value="ECO:0007669"/>
    <property type="project" value="TreeGrafter"/>
</dbReference>
<keyword evidence="6 10" id="KW-0175">Coiled coil</keyword>
<dbReference type="Proteomes" id="UP001159641">
    <property type="component" value="Unassembled WGS sequence"/>
</dbReference>
<evidence type="ECO:0000256" key="5">
    <source>
        <dbReference type="ARBA" id="ARBA00023015"/>
    </source>
</evidence>
<evidence type="ECO:0000256" key="9">
    <source>
        <dbReference type="ARBA" id="ARBA00023242"/>
    </source>
</evidence>
<keyword evidence="5" id="KW-0805">Transcription regulation</keyword>
<protein>
    <recommendedName>
        <fullName evidence="12">SAND domain-containing protein</fullName>
    </recommendedName>
</protein>
<evidence type="ECO:0000313" key="13">
    <source>
        <dbReference type="EMBL" id="KAJ8781014.1"/>
    </source>
</evidence>
<evidence type="ECO:0000256" key="4">
    <source>
        <dbReference type="ARBA" id="ARBA00022833"/>
    </source>
</evidence>
<dbReference type="PANTHER" id="PTHR10417:SF3">
    <property type="entry name" value="GLUCOCORTICOID MODULATORY ELEMENT-BINDING PROTEIN 1"/>
    <property type="match status" value="1"/>
</dbReference>
<dbReference type="InterPro" id="IPR010919">
    <property type="entry name" value="SAND-like_dom_sf"/>
</dbReference>
<dbReference type="PROSITE" id="PS50864">
    <property type="entry name" value="SAND"/>
    <property type="match status" value="1"/>
</dbReference>
<evidence type="ECO:0000256" key="10">
    <source>
        <dbReference type="SAM" id="Coils"/>
    </source>
</evidence>
<dbReference type="GO" id="GO:0005737">
    <property type="term" value="C:cytoplasm"/>
    <property type="evidence" value="ECO:0007669"/>
    <property type="project" value="UniProtKB-SubCell"/>
</dbReference>
<proteinExistence type="predicted"/>
<dbReference type="Pfam" id="PF25892">
    <property type="entry name" value="Spe-44"/>
    <property type="match status" value="1"/>
</dbReference>
<sequence>MANAEVSVPVGDVVVVPTEGNEGENAEDTKTQVILQLQPVQQGLFIDGHFYNRIYEAGSENNRAVVAVETHTIHKIEEGIDASTIEANEDMEIAYPITCGESKAILLWKKFVCPGINVKCVKFNDQLISPKHFVHLAGKSTLKDWKRAIRLGGIMLRKMMDSGQIDFYQHDKVCSNTCRSTKFDLLISSARAPVPGQQTSVVQTPTSADGSITQIAISEESMEEAGLEWNSALTAAVTMATEEGMKKDSEEISDAAVLNNVAHTFGLMDTVKKVLDNRRNQVEQGEEQFLYTLTDLERQLEEQKKQAQDPRLKSQTVQNVVLMPVSTPKPPKRPRLQRPASTTVLSPSPPVQQPQFTVISPITITPVGQSFSMGNIPVATLSQGSSPVTVHTLPSGPQLFRYATVVSSAKSSSPDTVTIHPSSSLALLSSTAMQDGTTLGNMTTMVSPVELVAMESGLTSAIQAVESTSEDGQTIIEIDPAPDPEAEDAEGKAVILETELRTEEKVMAEMEEHQHQVHNVEIVVLED</sequence>
<feature type="domain" description="SAND" evidence="12">
    <location>
        <begin position="82"/>
        <end position="166"/>
    </location>
</feature>
<dbReference type="GO" id="GO:0006357">
    <property type="term" value="P:regulation of transcription by RNA polymerase II"/>
    <property type="evidence" value="ECO:0007669"/>
    <property type="project" value="TreeGrafter"/>
</dbReference>
<dbReference type="PANTHER" id="PTHR10417">
    <property type="entry name" value="GLUCOCORTICOID MODULATORY ELEMENT-BINDING PROTEIN"/>
    <property type="match status" value="1"/>
</dbReference>
<comment type="subcellular location">
    <subcellularLocation>
        <location evidence="1">Cytoplasm</location>
    </subcellularLocation>
</comment>
<dbReference type="SUPFAM" id="SSF63763">
    <property type="entry name" value="SAND domain-like"/>
    <property type="match status" value="1"/>
</dbReference>
<keyword evidence="9" id="KW-0539">Nucleus</keyword>
<accession>A0AB34GNJ4</accession>
<evidence type="ECO:0000259" key="12">
    <source>
        <dbReference type="PROSITE" id="PS50864"/>
    </source>
</evidence>
<keyword evidence="7" id="KW-0238">DNA-binding</keyword>
<keyword evidence="2" id="KW-0963">Cytoplasm</keyword>
<evidence type="ECO:0000256" key="7">
    <source>
        <dbReference type="ARBA" id="ARBA00023125"/>
    </source>
</evidence>
<dbReference type="GO" id="GO:0000978">
    <property type="term" value="F:RNA polymerase II cis-regulatory region sequence-specific DNA binding"/>
    <property type="evidence" value="ECO:0007669"/>
    <property type="project" value="TreeGrafter"/>
</dbReference>
<gene>
    <name evidence="13" type="ORF">J1605_001057</name>
</gene>
<dbReference type="InterPro" id="IPR000770">
    <property type="entry name" value="SAND_dom"/>
</dbReference>
<reference evidence="13 14" key="1">
    <citation type="submission" date="2022-11" db="EMBL/GenBank/DDBJ databases">
        <title>Whole genome sequence of Eschrichtius robustus ER-17-0199.</title>
        <authorList>
            <person name="Bruniche-Olsen A."/>
            <person name="Black A.N."/>
            <person name="Fields C.J."/>
            <person name="Walden K."/>
            <person name="Dewoody J.A."/>
        </authorList>
    </citation>
    <scope>NUCLEOTIDE SEQUENCE [LARGE SCALE GENOMIC DNA]</scope>
    <source>
        <strain evidence="13">ER-17-0199</strain>
        <tissue evidence="13">Blubber</tissue>
    </source>
</reference>
<dbReference type="AlphaFoldDB" id="A0AB34GNJ4"/>
<organism evidence="13 14">
    <name type="scientific">Eschrichtius robustus</name>
    <name type="common">California gray whale</name>
    <name type="synonym">Eschrichtius gibbosus</name>
    <dbReference type="NCBI Taxonomy" id="9764"/>
    <lineage>
        <taxon>Eukaryota</taxon>
        <taxon>Metazoa</taxon>
        <taxon>Chordata</taxon>
        <taxon>Craniata</taxon>
        <taxon>Vertebrata</taxon>
        <taxon>Euteleostomi</taxon>
        <taxon>Mammalia</taxon>
        <taxon>Eutheria</taxon>
        <taxon>Laurasiatheria</taxon>
        <taxon>Artiodactyla</taxon>
        <taxon>Whippomorpha</taxon>
        <taxon>Cetacea</taxon>
        <taxon>Mysticeti</taxon>
        <taxon>Eschrichtiidae</taxon>
        <taxon>Eschrichtius</taxon>
    </lineage>
</organism>
<feature type="coiled-coil region" evidence="10">
    <location>
        <begin position="486"/>
        <end position="513"/>
    </location>
</feature>